<evidence type="ECO:0000313" key="4">
    <source>
        <dbReference type="Proteomes" id="UP000750197"/>
    </source>
</evidence>
<name>A0A8J8CDU1_9ARCH</name>
<reference evidence="3" key="1">
    <citation type="submission" date="2021-05" db="EMBL/GenBank/DDBJ databases">
        <title>Genomic insights into ecological role and evolution of a novel Thermoplasmata order Candidatus Sysuiplasmatales.</title>
        <authorList>
            <person name="Yuan Y."/>
        </authorList>
    </citation>
    <scope>NUCLEOTIDE SEQUENCE</scope>
    <source>
        <strain evidence="3">TUT19-bin139</strain>
        <strain evidence="2">YP2-bin.285</strain>
    </source>
</reference>
<gene>
    <name evidence="2" type="ORF">J9259_07915</name>
    <name evidence="3" type="ORF">KIY12_08400</name>
</gene>
<feature type="transmembrane region" description="Helical" evidence="1">
    <location>
        <begin position="43"/>
        <end position="64"/>
    </location>
</feature>
<organism evidence="3 4">
    <name type="scientific">Candidatus Sysuiplasma superficiale</name>
    <dbReference type="NCBI Taxonomy" id="2823368"/>
    <lineage>
        <taxon>Archaea</taxon>
        <taxon>Methanobacteriati</taxon>
        <taxon>Thermoplasmatota</taxon>
        <taxon>Thermoplasmata</taxon>
        <taxon>Candidatus Sysuiplasmatales</taxon>
        <taxon>Candidatus Sysuiplasmataceae</taxon>
        <taxon>Candidatus Sysuiplasma</taxon>
    </lineage>
</organism>
<sequence length="65" mass="7005">MIISALIATLLFAVAFLSIYLSIYSGAVKSYHRGDLDGKGIRILRLGIVGHIVIFALIALTAFLI</sequence>
<dbReference type="Proteomes" id="UP000716004">
    <property type="component" value="Unassembled WGS sequence"/>
</dbReference>
<dbReference type="EMBL" id="JAHEAC010000092">
    <property type="protein sequence ID" value="MBX8644725.1"/>
    <property type="molecule type" value="Genomic_DNA"/>
</dbReference>
<feature type="transmembrane region" description="Helical" evidence="1">
    <location>
        <begin position="6"/>
        <end position="23"/>
    </location>
</feature>
<evidence type="ECO:0000256" key="1">
    <source>
        <dbReference type="SAM" id="Phobius"/>
    </source>
</evidence>
<keyword evidence="1" id="KW-0812">Transmembrane</keyword>
<dbReference type="AlphaFoldDB" id="A0A8J8CDU1"/>
<dbReference type="EMBL" id="JAGVSJ010000026">
    <property type="protein sequence ID" value="MBX8632421.1"/>
    <property type="molecule type" value="Genomic_DNA"/>
</dbReference>
<comment type="caution">
    <text evidence="3">The sequence shown here is derived from an EMBL/GenBank/DDBJ whole genome shotgun (WGS) entry which is preliminary data.</text>
</comment>
<evidence type="ECO:0000313" key="2">
    <source>
        <dbReference type="EMBL" id="MBX8632421.1"/>
    </source>
</evidence>
<dbReference type="Proteomes" id="UP000750197">
    <property type="component" value="Unassembled WGS sequence"/>
</dbReference>
<accession>A0A8J8CDU1</accession>
<proteinExistence type="predicted"/>
<protein>
    <submittedName>
        <fullName evidence="3">Uncharacterized protein</fullName>
    </submittedName>
</protein>
<evidence type="ECO:0000313" key="3">
    <source>
        <dbReference type="EMBL" id="MBX8644725.1"/>
    </source>
</evidence>
<keyword evidence="1" id="KW-1133">Transmembrane helix</keyword>
<keyword evidence="1" id="KW-0472">Membrane</keyword>